<accession>A0A7C8M8Z3</accession>
<evidence type="ECO:0000256" key="5">
    <source>
        <dbReference type="ARBA" id="ARBA00038359"/>
    </source>
</evidence>
<evidence type="ECO:0000256" key="6">
    <source>
        <dbReference type="SAM" id="Phobius"/>
    </source>
</evidence>
<keyword evidence="4 6" id="KW-0472">Membrane</keyword>
<dbReference type="OrthoDB" id="10017208at2759"/>
<dbReference type="EMBL" id="JAADJZ010000025">
    <property type="protein sequence ID" value="KAF2866962.1"/>
    <property type="molecule type" value="Genomic_DNA"/>
</dbReference>
<evidence type="ECO:0000259" key="7">
    <source>
        <dbReference type="Pfam" id="PF20684"/>
    </source>
</evidence>
<feature type="domain" description="Rhodopsin" evidence="7">
    <location>
        <begin position="36"/>
        <end position="260"/>
    </location>
</feature>
<sequence>MTDLSRRRFDVVNGRQVILLVIPPIFFALATIAVAARWYARKLKRINTIWEDAFCLAGLLMSFVVVAIIFVLVFLAGQGTASMAFLRENHNLLVRYWLRTQFSVDICWATSVTAVQLAFLNFYLRLYEGRPLPRMFCYFLITAVALWYAISMGIWISRCHPPGTCGLPGKAACAAIGSFHVAFNALIMVIPIPAVLNMRLSAPKKLCTICAVLRMDCVLPFFKADYYDDPIGASWGRMLFSPLEIAVGIIICCVPNLTSLHAGWREQRRGHLPKEGTGLRRLKIRSSSNGSSTSNLNPAMWVPRGTNGQVNAFVSLDDGGKSNERVKDLGPQEIRVVKEYNVGHRL</sequence>
<feature type="transmembrane region" description="Helical" evidence="6">
    <location>
        <begin position="96"/>
        <end position="124"/>
    </location>
</feature>
<keyword evidence="3 6" id="KW-1133">Transmembrane helix</keyword>
<reference evidence="8 9" key="1">
    <citation type="submission" date="2020-01" db="EMBL/GenBank/DDBJ databases">
        <authorList>
            <consortium name="DOE Joint Genome Institute"/>
            <person name="Haridas S."/>
            <person name="Albert R."/>
            <person name="Binder M."/>
            <person name="Bloem J."/>
            <person name="Labutti K."/>
            <person name="Salamov A."/>
            <person name="Andreopoulos B."/>
            <person name="Baker S.E."/>
            <person name="Barry K."/>
            <person name="Bills G."/>
            <person name="Bluhm B.H."/>
            <person name="Cannon C."/>
            <person name="Castanera R."/>
            <person name="Culley D.E."/>
            <person name="Daum C."/>
            <person name="Ezra D."/>
            <person name="Gonzalez J.B."/>
            <person name="Henrissat B."/>
            <person name="Kuo A."/>
            <person name="Liang C."/>
            <person name="Lipzen A."/>
            <person name="Lutzoni F."/>
            <person name="Magnuson J."/>
            <person name="Mondo S."/>
            <person name="Nolan M."/>
            <person name="Ohm R."/>
            <person name="Pangilinan J."/>
            <person name="Park H.-J.H."/>
            <person name="Ramirez L."/>
            <person name="Alfaro M."/>
            <person name="Sun H."/>
            <person name="Tritt A."/>
            <person name="Yoshinaga Y."/>
            <person name="Zwiers L.-H.L."/>
            <person name="Turgeon B.G."/>
            <person name="Goodwin S.B."/>
            <person name="Spatafora J.W."/>
            <person name="Crous P.W."/>
            <person name="Grigoriev I.V."/>
        </authorList>
    </citation>
    <scope>NUCLEOTIDE SEQUENCE [LARGE SCALE GENOMIC DNA]</scope>
    <source>
        <strain evidence="8 9">CBS 611.86</strain>
    </source>
</reference>
<comment type="similarity">
    <text evidence="5">Belongs to the SAT4 family.</text>
</comment>
<dbReference type="PANTHER" id="PTHR33048:SF146">
    <property type="entry name" value="INTEGRAL MEMBRANE PROTEIN"/>
    <property type="match status" value="1"/>
</dbReference>
<evidence type="ECO:0000256" key="3">
    <source>
        <dbReference type="ARBA" id="ARBA00022989"/>
    </source>
</evidence>
<dbReference type="GO" id="GO:0016020">
    <property type="term" value="C:membrane"/>
    <property type="evidence" value="ECO:0007669"/>
    <property type="project" value="UniProtKB-SubCell"/>
</dbReference>
<dbReference type="Pfam" id="PF20684">
    <property type="entry name" value="Fung_rhodopsin"/>
    <property type="match status" value="1"/>
</dbReference>
<feature type="transmembrane region" description="Helical" evidence="6">
    <location>
        <begin position="52"/>
        <end position="76"/>
    </location>
</feature>
<organism evidence="8 9">
    <name type="scientific">Massariosphaeria phaeospora</name>
    <dbReference type="NCBI Taxonomy" id="100035"/>
    <lineage>
        <taxon>Eukaryota</taxon>
        <taxon>Fungi</taxon>
        <taxon>Dikarya</taxon>
        <taxon>Ascomycota</taxon>
        <taxon>Pezizomycotina</taxon>
        <taxon>Dothideomycetes</taxon>
        <taxon>Pleosporomycetidae</taxon>
        <taxon>Pleosporales</taxon>
        <taxon>Pleosporales incertae sedis</taxon>
        <taxon>Massariosphaeria</taxon>
    </lineage>
</organism>
<evidence type="ECO:0000256" key="1">
    <source>
        <dbReference type="ARBA" id="ARBA00004141"/>
    </source>
</evidence>
<dbReference type="PANTHER" id="PTHR33048">
    <property type="entry name" value="PTH11-LIKE INTEGRAL MEMBRANE PROTEIN (AFU_ORTHOLOGUE AFUA_5G11245)"/>
    <property type="match status" value="1"/>
</dbReference>
<keyword evidence="9" id="KW-1185">Reference proteome</keyword>
<name>A0A7C8M8Z3_9PLEO</name>
<dbReference type="InterPro" id="IPR052337">
    <property type="entry name" value="SAT4-like"/>
</dbReference>
<evidence type="ECO:0000256" key="2">
    <source>
        <dbReference type="ARBA" id="ARBA00022692"/>
    </source>
</evidence>
<protein>
    <recommendedName>
        <fullName evidence="7">Rhodopsin domain-containing protein</fullName>
    </recommendedName>
</protein>
<feature type="transmembrane region" description="Helical" evidence="6">
    <location>
        <begin position="176"/>
        <end position="196"/>
    </location>
</feature>
<dbReference type="AlphaFoldDB" id="A0A7C8M8Z3"/>
<evidence type="ECO:0000313" key="8">
    <source>
        <dbReference type="EMBL" id="KAF2866962.1"/>
    </source>
</evidence>
<dbReference type="InterPro" id="IPR049326">
    <property type="entry name" value="Rhodopsin_dom_fungi"/>
</dbReference>
<keyword evidence="2 6" id="KW-0812">Transmembrane</keyword>
<proteinExistence type="inferred from homology"/>
<gene>
    <name evidence="8" type="ORF">BDV95DRAFT_648047</name>
</gene>
<comment type="caution">
    <text evidence="8">The sequence shown here is derived from an EMBL/GenBank/DDBJ whole genome shotgun (WGS) entry which is preliminary data.</text>
</comment>
<evidence type="ECO:0000313" key="9">
    <source>
        <dbReference type="Proteomes" id="UP000481861"/>
    </source>
</evidence>
<dbReference type="Proteomes" id="UP000481861">
    <property type="component" value="Unassembled WGS sequence"/>
</dbReference>
<feature type="transmembrane region" description="Helical" evidence="6">
    <location>
        <begin position="136"/>
        <end position="156"/>
    </location>
</feature>
<feature type="transmembrane region" description="Helical" evidence="6">
    <location>
        <begin position="17"/>
        <end position="40"/>
    </location>
</feature>
<evidence type="ECO:0000256" key="4">
    <source>
        <dbReference type="ARBA" id="ARBA00023136"/>
    </source>
</evidence>
<comment type="subcellular location">
    <subcellularLocation>
        <location evidence="1">Membrane</location>
        <topology evidence="1">Multi-pass membrane protein</topology>
    </subcellularLocation>
</comment>